<feature type="transmembrane region" description="Helical" evidence="1">
    <location>
        <begin position="7"/>
        <end position="28"/>
    </location>
</feature>
<sequence>MKKILKISLSLVGIFLLGFLILLSYLWIREYRPEKIEDVKVYGKGEKIPEIGKNYRVMTWNIGYGGLDKDTDFFMDGGQMVFPINKNHVEKSIDHIISTSKNINADIKLFQEVDYDSKRSFHINQVEKFRENLLGSSTFALNFKTDFIPYPIPPMGKVQSGIMTQSDFEIKKSKRYQQEIPHKFPTRLVNLKRAFNPSYIDIKNSDKKLIIVNVHLDAYESGNKGRVAQTKEIIDFINKEYKKGNYVLVGGDFNQELSGKFKKLPEGIWNPSPFPKEMLTKNIKLYYDKNGKTSVVNDKPYTGKDAYLSTIDGFLATDNIKIKTIKTQTKENFQYSDHNPVVMEFVLK</sequence>
<accession>A0A2N6UHS9</accession>
<name>A0A2N6UHS9_9FIRM</name>
<dbReference type="PANTHER" id="PTHR14859:SF1">
    <property type="entry name" value="PGAP2-INTERACTING PROTEIN"/>
    <property type="match status" value="1"/>
</dbReference>
<dbReference type="Gene3D" id="3.60.10.10">
    <property type="entry name" value="Endonuclease/exonuclease/phosphatase"/>
    <property type="match status" value="1"/>
</dbReference>
<dbReference type="GeneID" id="84578838"/>
<gene>
    <name evidence="2" type="ORF">CJ192_06535</name>
</gene>
<keyword evidence="2" id="KW-0255">Endonuclease</keyword>
<keyword evidence="1" id="KW-1133">Transmembrane helix</keyword>
<dbReference type="InterPro" id="IPR036691">
    <property type="entry name" value="Endo/exonu/phosph_ase_sf"/>
</dbReference>
<dbReference type="EMBL" id="PNHP01000004">
    <property type="protein sequence ID" value="PMC81167.1"/>
    <property type="molecule type" value="Genomic_DNA"/>
</dbReference>
<keyword evidence="1" id="KW-0472">Membrane</keyword>
<dbReference type="Proteomes" id="UP000235658">
    <property type="component" value="Unassembled WGS sequence"/>
</dbReference>
<keyword evidence="2" id="KW-0378">Hydrolase</keyword>
<evidence type="ECO:0000313" key="3">
    <source>
        <dbReference type="Proteomes" id="UP000235658"/>
    </source>
</evidence>
<reference evidence="2 3" key="1">
    <citation type="submission" date="2017-09" db="EMBL/GenBank/DDBJ databases">
        <title>Bacterial strain isolated from the female urinary microbiota.</title>
        <authorList>
            <person name="Thomas-White K."/>
            <person name="Kumar N."/>
            <person name="Forster S."/>
            <person name="Putonti C."/>
            <person name="Lawley T."/>
            <person name="Wolfe A.J."/>
        </authorList>
    </citation>
    <scope>NUCLEOTIDE SEQUENCE [LARGE SCALE GENOMIC DNA]</scope>
    <source>
        <strain evidence="2 3">UMB0204</strain>
    </source>
</reference>
<dbReference type="AlphaFoldDB" id="A0A2N6UHS9"/>
<dbReference type="InterPro" id="IPR051916">
    <property type="entry name" value="GPI-anchor_lipid_remodeler"/>
</dbReference>
<dbReference type="GO" id="GO:0016020">
    <property type="term" value="C:membrane"/>
    <property type="evidence" value="ECO:0007669"/>
    <property type="project" value="GOC"/>
</dbReference>
<dbReference type="GO" id="GO:0006506">
    <property type="term" value="P:GPI anchor biosynthetic process"/>
    <property type="evidence" value="ECO:0007669"/>
    <property type="project" value="TreeGrafter"/>
</dbReference>
<dbReference type="GO" id="GO:0004519">
    <property type="term" value="F:endonuclease activity"/>
    <property type="evidence" value="ECO:0007669"/>
    <property type="project" value="UniProtKB-KW"/>
</dbReference>
<comment type="caution">
    <text evidence="2">The sequence shown here is derived from an EMBL/GenBank/DDBJ whole genome shotgun (WGS) entry which is preliminary data.</text>
</comment>
<protein>
    <submittedName>
        <fullName evidence="2">Endonuclease</fullName>
    </submittedName>
</protein>
<dbReference type="SUPFAM" id="SSF56219">
    <property type="entry name" value="DNase I-like"/>
    <property type="match status" value="1"/>
</dbReference>
<dbReference type="PANTHER" id="PTHR14859">
    <property type="entry name" value="CALCOFLUOR WHITE HYPERSENSITIVE PROTEIN PRECURSOR"/>
    <property type="match status" value="1"/>
</dbReference>
<evidence type="ECO:0000313" key="2">
    <source>
        <dbReference type="EMBL" id="PMC81167.1"/>
    </source>
</evidence>
<keyword evidence="1" id="KW-0812">Transmembrane</keyword>
<proteinExistence type="predicted"/>
<keyword evidence="2" id="KW-0540">Nuclease</keyword>
<dbReference type="RefSeq" id="WP_102198215.1">
    <property type="nucleotide sequence ID" value="NZ_PNHP01000004.1"/>
</dbReference>
<evidence type="ECO:0000256" key="1">
    <source>
        <dbReference type="SAM" id="Phobius"/>
    </source>
</evidence>
<organism evidence="2 3">
    <name type="scientific">Anaerococcus hydrogenalis</name>
    <dbReference type="NCBI Taxonomy" id="33029"/>
    <lineage>
        <taxon>Bacteria</taxon>
        <taxon>Bacillati</taxon>
        <taxon>Bacillota</taxon>
        <taxon>Tissierellia</taxon>
        <taxon>Tissierellales</taxon>
        <taxon>Peptoniphilaceae</taxon>
        <taxon>Anaerococcus</taxon>
    </lineage>
</organism>